<keyword evidence="3" id="KW-1185">Reference proteome</keyword>
<gene>
    <name evidence="2" type="ORF">BZG36_02647</name>
</gene>
<dbReference type="Pfam" id="PF13302">
    <property type="entry name" value="Acetyltransf_3"/>
    <property type="match status" value="1"/>
</dbReference>
<evidence type="ECO:0000259" key="1">
    <source>
        <dbReference type="PROSITE" id="PS51186"/>
    </source>
</evidence>
<protein>
    <recommendedName>
        <fullName evidence="1">N-acetyltransferase domain-containing protein</fullName>
    </recommendedName>
</protein>
<comment type="caution">
    <text evidence="2">The sequence shown here is derived from an EMBL/GenBank/DDBJ whole genome shotgun (WGS) entry which is preliminary data.</text>
</comment>
<feature type="domain" description="N-acetyltransferase" evidence="1">
    <location>
        <begin position="21"/>
        <end position="190"/>
    </location>
</feature>
<dbReference type="GO" id="GO:1990189">
    <property type="term" value="F:protein N-terminal-serine acetyltransferase activity"/>
    <property type="evidence" value="ECO:0007669"/>
    <property type="project" value="TreeGrafter"/>
</dbReference>
<dbReference type="PANTHER" id="PTHR43441:SF2">
    <property type="entry name" value="FAMILY ACETYLTRANSFERASE, PUTATIVE (AFU_ORTHOLOGUE AFUA_7G00850)-RELATED"/>
    <property type="match status" value="1"/>
</dbReference>
<dbReference type="PANTHER" id="PTHR43441">
    <property type="entry name" value="RIBOSOMAL-PROTEIN-SERINE ACETYLTRANSFERASE"/>
    <property type="match status" value="1"/>
</dbReference>
<accession>A0A261Y2Z2</accession>
<dbReference type="InterPro" id="IPR051908">
    <property type="entry name" value="Ribosomal_N-acetyltransferase"/>
</dbReference>
<dbReference type="InterPro" id="IPR016181">
    <property type="entry name" value="Acyl_CoA_acyltransferase"/>
</dbReference>
<reference evidence="2 3" key="1">
    <citation type="journal article" date="2017" name="Mycologia">
        <title>Bifiguratus adelaidae, gen. et sp. nov., a new member of Mucoromycotina in endophytic and soil-dwelling habitats.</title>
        <authorList>
            <person name="Torres-Cruz T.J."/>
            <person name="Billingsley Tobias T.L."/>
            <person name="Almatruk M."/>
            <person name="Hesse C."/>
            <person name="Kuske C.R."/>
            <person name="Desiro A."/>
            <person name="Benucci G.M."/>
            <person name="Bonito G."/>
            <person name="Stajich J.E."/>
            <person name="Dunlap C."/>
            <person name="Arnold A.E."/>
            <person name="Porras-Alfaro A."/>
        </authorList>
    </citation>
    <scope>NUCLEOTIDE SEQUENCE [LARGE SCALE GENOMIC DNA]</scope>
    <source>
        <strain evidence="2 3">AZ0501</strain>
    </source>
</reference>
<dbReference type="OrthoDB" id="41238at2759"/>
<dbReference type="EMBL" id="MVBO01000026">
    <property type="protein sequence ID" value="OZJ04938.1"/>
    <property type="molecule type" value="Genomic_DNA"/>
</dbReference>
<dbReference type="GO" id="GO:0008999">
    <property type="term" value="F:protein-N-terminal-alanine acetyltransferase activity"/>
    <property type="evidence" value="ECO:0007669"/>
    <property type="project" value="TreeGrafter"/>
</dbReference>
<sequence length="210" mass="24326">MTFPYDTNSYAEPEILEGDDIVLVPLNPEQDYQQVYDAVTHIDSLFEWMPYGPFKNAEEYRNFLEGPRIQQDKATLLHIIKSKRDGNRIIGVIAYLNTDVTNKTIEVGHVCIHPDFQGSYVTSEATYLLARHAFDDLGYDRLWWKCNNRNLKSRYAAERMGLSFEGVLRKHMIVKGVSRDSAILSIIDDEWPQAKKQLEERIAKKKRVGQ</sequence>
<dbReference type="AlphaFoldDB" id="A0A261Y2Z2"/>
<evidence type="ECO:0000313" key="2">
    <source>
        <dbReference type="EMBL" id="OZJ04938.1"/>
    </source>
</evidence>
<organism evidence="2 3">
    <name type="scientific">Bifiguratus adelaidae</name>
    <dbReference type="NCBI Taxonomy" id="1938954"/>
    <lineage>
        <taxon>Eukaryota</taxon>
        <taxon>Fungi</taxon>
        <taxon>Fungi incertae sedis</taxon>
        <taxon>Mucoromycota</taxon>
        <taxon>Mucoromycotina</taxon>
        <taxon>Endogonomycetes</taxon>
        <taxon>Endogonales</taxon>
        <taxon>Endogonales incertae sedis</taxon>
        <taxon>Bifiguratus</taxon>
    </lineage>
</organism>
<dbReference type="PROSITE" id="PS51186">
    <property type="entry name" value="GNAT"/>
    <property type="match status" value="1"/>
</dbReference>
<dbReference type="SUPFAM" id="SSF55729">
    <property type="entry name" value="Acyl-CoA N-acyltransferases (Nat)"/>
    <property type="match status" value="1"/>
</dbReference>
<name>A0A261Y2Z2_9FUNG</name>
<evidence type="ECO:0000313" key="3">
    <source>
        <dbReference type="Proteomes" id="UP000242875"/>
    </source>
</evidence>
<dbReference type="Proteomes" id="UP000242875">
    <property type="component" value="Unassembled WGS sequence"/>
</dbReference>
<dbReference type="Gene3D" id="3.40.630.30">
    <property type="match status" value="1"/>
</dbReference>
<proteinExistence type="predicted"/>
<dbReference type="InterPro" id="IPR000182">
    <property type="entry name" value="GNAT_dom"/>
</dbReference>
<dbReference type="CDD" id="cd04301">
    <property type="entry name" value="NAT_SF"/>
    <property type="match status" value="1"/>
</dbReference>